<keyword evidence="2 8" id="KW-0645">Protease</keyword>
<dbReference type="InterPro" id="IPR000209">
    <property type="entry name" value="Peptidase_S8/S53_dom"/>
</dbReference>
<dbReference type="InterPro" id="IPR023828">
    <property type="entry name" value="Peptidase_S8_Ser-AS"/>
</dbReference>
<dbReference type="PRINTS" id="PR00723">
    <property type="entry name" value="SUBTILISIN"/>
</dbReference>
<dbReference type="InterPro" id="IPR022398">
    <property type="entry name" value="Peptidase_S8_His-AS"/>
</dbReference>
<evidence type="ECO:0000313" key="12">
    <source>
        <dbReference type="Proteomes" id="UP000241769"/>
    </source>
</evidence>
<dbReference type="GO" id="GO:0004252">
    <property type="term" value="F:serine-type endopeptidase activity"/>
    <property type="evidence" value="ECO:0007669"/>
    <property type="project" value="UniProtKB-UniRule"/>
</dbReference>
<dbReference type="AlphaFoldDB" id="A0A2P6NQP5"/>
<evidence type="ECO:0000256" key="3">
    <source>
        <dbReference type="ARBA" id="ARBA00022729"/>
    </source>
</evidence>
<name>A0A2P6NQP5_9EUKA</name>
<dbReference type="PANTHER" id="PTHR43806:SF11">
    <property type="entry name" value="CEREVISIN-RELATED"/>
    <property type="match status" value="1"/>
</dbReference>
<dbReference type="InterPro" id="IPR011936">
    <property type="entry name" value="Myxo_disulph_rpt"/>
</dbReference>
<evidence type="ECO:0000256" key="4">
    <source>
        <dbReference type="ARBA" id="ARBA00022737"/>
    </source>
</evidence>
<feature type="active site" description="Charge relay system" evidence="8">
    <location>
        <position position="543"/>
    </location>
</feature>
<evidence type="ECO:0000256" key="8">
    <source>
        <dbReference type="PROSITE-ProRule" id="PRU01240"/>
    </source>
</evidence>
<dbReference type="InterPro" id="IPR023827">
    <property type="entry name" value="Peptidase_S8_Asp-AS"/>
</dbReference>
<dbReference type="PROSITE" id="PS00137">
    <property type="entry name" value="SUBTILASE_HIS"/>
    <property type="match status" value="1"/>
</dbReference>
<dbReference type="Gene3D" id="3.40.50.200">
    <property type="entry name" value="Peptidase S8/S53 domain"/>
    <property type="match status" value="1"/>
</dbReference>
<keyword evidence="12" id="KW-1185">Reference proteome</keyword>
<dbReference type="SUPFAM" id="SSF52743">
    <property type="entry name" value="Subtilisin-like"/>
    <property type="match status" value="1"/>
</dbReference>
<dbReference type="PROSITE" id="PS00136">
    <property type="entry name" value="SUBTILASE_ASP"/>
    <property type="match status" value="1"/>
</dbReference>
<keyword evidence="7" id="KW-1015">Disulfide bond</keyword>
<dbReference type="PANTHER" id="PTHR43806">
    <property type="entry name" value="PEPTIDASE S8"/>
    <property type="match status" value="1"/>
</dbReference>
<dbReference type="Proteomes" id="UP000241769">
    <property type="component" value="Unassembled WGS sequence"/>
</dbReference>
<evidence type="ECO:0000256" key="5">
    <source>
        <dbReference type="ARBA" id="ARBA00022801"/>
    </source>
</evidence>
<dbReference type="OrthoDB" id="61409at2759"/>
<keyword evidence="6 8" id="KW-0720">Serine protease</keyword>
<evidence type="ECO:0000256" key="1">
    <source>
        <dbReference type="ARBA" id="ARBA00011073"/>
    </source>
</evidence>
<dbReference type="InterPro" id="IPR036852">
    <property type="entry name" value="Peptidase_S8/S53_dom_sf"/>
</dbReference>
<comment type="caution">
    <text evidence="11">The sequence shown here is derived from an EMBL/GenBank/DDBJ whole genome shotgun (WGS) entry which is preliminary data.</text>
</comment>
<evidence type="ECO:0000256" key="7">
    <source>
        <dbReference type="ARBA" id="ARBA00023157"/>
    </source>
</evidence>
<evidence type="ECO:0000256" key="6">
    <source>
        <dbReference type="ARBA" id="ARBA00022825"/>
    </source>
</evidence>
<keyword evidence="3" id="KW-0732">Signal</keyword>
<dbReference type="EMBL" id="MDYQ01000033">
    <property type="protein sequence ID" value="PRP86277.1"/>
    <property type="molecule type" value="Genomic_DNA"/>
</dbReference>
<sequence>MDVREERSAPPPQPRKREYYRTEREYQGPLSALEEALNEGHREDVRWITLPFQEDRLCQLEMILCVSEHELCDIFLQVVQPLNHLNRENGCASYCFCSGSMMHKEKQAVVSLRAACGLDKLKIHPDLIRQRLTGKANHSGRPGMALYRATIDLNMPTALFYLFLLWSLALGAFVSEHHREFIEKSLNEKGRVKLLVTYAASSTFFNELGHAETTPLSRLQIEQRWFKVQPKILSINNGKRADEPDIVVHRIMQQLIPVAVVTATREGYQQLLNLEDVQNIEYDGKMKLNMAEATDITGAKNVRTPSLGGNTNYDGRGWTVAVLDDGFSLNSPFLQNKAVGEACFADGEDTFCPNGDSSQSGPGSATPGAGGTHGTHVAGTVLGNTMGLQGIAPGATLLGVNIFGIYPNGSAGQYNAYSSLLDALIYVHNQTFYHKIAAVSLSIGSSQRYDNYCDRIFTSLTTVMRALRQRDVAIVIAAGNSGFKNDIAFPACMSMAFAIGASSKGDNPASFSNSNFMVKLFAPGVDIYSSIDSTRYEYYDGTSMACPVVSGAFAVYRSVYGATPTSDFILKKFQDTGRLIVDPGNGRTFPRIDLARALWSSTSRCGNSVVDEGESCDDGNLYSGDGCTSRCEIEPLYCKNGTSVSFRNDLVTQNESIISVGADSMGSIWTARTEAGATTFTHDYNQNPNGKEDRLSFYYNMPAASFNTTQRLNLEFQMSLSLYDPAGGRGNCEQGFFVVVNGQPVQSSSFPYNGILDTNSSVSVPNFPGVRAWCGFSTNGFVDVSIDISHFQDRSAFVGFFWQGFPFQSTSAPSRGLTVSVRGIDLRRTLFDGNFRNTVSTHPIDVVANETLILENSTVPIISGPGSTIFETYTQDNAGARATTVILLVAILCVIVI</sequence>
<feature type="domain" description="Peptidase S8/S53" evidence="10">
    <location>
        <begin position="315"/>
        <end position="561"/>
    </location>
</feature>
<proteinExistence type="inferred from homology"/>
<keyword evidence="5 8" id="KW-0378">Hydrolase</keyword>
<dbReference type="InterPro" id="IPR050131">
    <property type="entry name" value="Peptidase_S8_subtilisin-like"/>
</dbReference>
<gene>
    <name evidence="11" type="ORF">PROFUN_05418</name>
</gene>
<dbReference type="InterPro" id="IPR015500">
    <property type="entry name" value="Peptidase_S8_subtilisin-rel"/>
</dbReference>
<dbReference type="PROSITE" id="PS00138">
    <property type="entry name" value="SUBTILASE_SER"/>
    <property type="match status" value="1"/>
</dbReference>
<dbReference type="NCBIfam" id="TIGR02232">
    <property type="entry name" value="myxo_disulf_rpt"/>
    <property type="match status" value="1"/>
</dbReference>
<accession>A0A2P6NQP5</accession>
<reference evidence="11 12" key="1">
    <citation type="journal article" date="2018" name="Genome Biol. Evol.">
        <title>Multiple Roots of Fruiting Body Formation in Amoebozoa.</title>
        <authorList>
            <person name="Hillmann F."/>
            <person name="Forbes G."/>
            <person name="Novohradska S."/>
            <person name="Ferling I."/>
            <person name="Riege K."/>
            <person name="Groth M."/>
            <person name="Westermann M."/>
            <person name="Marz M."/>
            <person name="Spaller T."/>
            <person name="Winckler T."/>
            <person name="Schaap P."/>
            <person name="Glockner G."/>
        </authorList>
    </citation>
    <scope>NUCLEOTIDE SEQUENCE [LARGE SCALE GENOMIC DNA]</scope>
    <source>
        <strain evidence="11 12">Jena</strain>
    </source>
</reference>
<dbReference type="InParanoid" id="A0A2P6NQP5"/>
<dbReference type="GO" id="GO:0006508">
    <property type="term" value="P:proteolysis"/>
    <property type="evidence" value="ECO:0007669"/>
    <property type="project" value="UniProtKB-KW"/>
</dbReference>
<keyword evidence="4" id="KW-0677">Repeat</keyword>
<dbReference type="STRING" id="1890364.A0A2P6NQP5"/>
<evidence type="ECO:0000256" key="9">
    <source>
        <dbReference type="RuleBase" id="RU003355"/>
    </source>
</evidence>
<dbReference type="Pfam" id="PF00082">
    <property type="entry name" value="Peptidase_S8"/>
    <property type="match status" value="1"/>
</dbReference>
<organism evidence="11 12">
    <name type="scientific">Planoprotostelium fungivorum</name>
    <dbReference type="NCBI Taxonomy" id="1890364"/>
    <lineage>
        <taxon>Eukaryota</taxon>
        <taxon>Amoebozoa</taxon>
        <taxon>Evosea</taxon>
        <taxon>Variosea</taxon>
        <taxon>Cavosteliida</taxon>
        <taxon>Cavosteliaceae</taxon>
        <taxon>Planoprotostelium</taxon>
    </lineage>
</organism>
<dbReference type="PROSITE" id="PS51892">
    <property type="entry name" value="SUBTILASE"/>
    <property type="match status" value="1"/>
</dbReference>
<evidence type="ECO:0000313" key="11">
    <source>
        <dbReference type="EMBL" id="PRP86277.1"/>
    </source>
</evidence>
<comment type="similarity">
    <text evidence="1 8 9">Belongs to the peptidase S8 family.</text>
</comment>
<evidence type="ECO:0000259" key="10">
    <source>
        <dbReference type="Pfam" id="PF00082"/>
    </source>
</evidence>
<protein>
    <submittedName>
        <fullName evidence="11">Subtilisin-like serine protease</fullName>
    </submittedName>
</protein>
<feature type="active site" description="Charge relay system" evidence="8">
    <location>
        <position position="373"/>
    </location>
</feature>
<evidence type="ECO:0000256" key="2">
    <source>
        <dbReference type="ARBA" id="ARBA00022670"/>
    </source>
</evidence>
<feature type="active site" description="Charge relay system" evidence="8">
    <location>
        <position position="324"/>
    </location>
</feature>